<evidence type="ECO:0000313" key="5">
    <source>
        <dbReference type="RefSeq" id="XP_060675266.1"/>
    </source>
</evidence>
<dbReference type="RefSeq" id="XP_060675266.1">
    <property type="nucleotide sequence ID" value="XM_060819283.1"/>
</dbReference>
<reference evidence="4" key="1">
    <citation type="submission" date="2025-05" db="UniProtKB">
        <authorList>
            <consortium name="RefSeq"/>
        </authorList>
    </citation>
    <scope>NUCLEOTIDE SEQUENCE [LARGE SCALE GENOMIC DNA]</scope>
</reference>
<dbReference type="SUPFAM" id="SSF52058">
    <property type="entry name" value="L domain-like"/>
    <property type="match status" value="1"/>
</dbReference>
<dbReference type="Pfam" id="PF23559">
    <property type="entry name" value="WHD_DRP"/>
    <property type="match status" value="1"/>
</dbReference>
<dbReference type="InterPro" id="IPR055414">
    <property type="entry name" value="LRR_R13L4/SHOC2-like"/>
</dbReference>
<evidence type="ECO:0000313" key="4">
    <source>
        <dbReference type="Proteomes" id="UP001652623"/>
    </source>
</evidence>
<evidence type="ECO:0000259" key="2">
    <source>
        <dbReference type="Pfam" id="PF23559"/>
    </source>
</evidence>
<reference evidence="5" key="2">
    <citation type="submission" date="2025-08" db="UniProtKB">
        <authorList>
            <consortium name="RefSeq"/>
        </authorList>
    </citation>
    <scope>IDENTIFICATION</scope>
    <source>
        <tissue evidence="5">Seedling</tissue>
    </source>
</reference>
<accession>A0ABM4AEV1</accession>
<dbReference type="InterPro" id="IPR058922">
    <property type="entry name" value="WHD_DRP"/>
</dbReference>
<organism evidence="4 5">
    <name type="scientific">Ziziphus jujuba</name>
    <name type="common">Chinese jujube</name>
    <name type="synonym">Ziziphus sativa</name>
    <dbReference type="NCBI Taxonomy" id="326968"/>
    <lineage>
        <taxon>Eukaryota</taxon>
        <taxon>Viridiplantae</taxon>
        <taxon>Streptophyta</taxon>
        <taxon>Embryophyta</taxon>
        <taxon>Tracheophyta</taxon>
        <taxon>Spermatophyta</taxon>
        <taxon>Magnoliopsida</taxon>
        <taxon>eudicotyledons</taxon>
        <taxon>Gunneridae</taxon>
        <taxon>Pentapetalae</taxon>
        <taxon>rosids</taxon>
        <taxon>fabids</taxon>
        <taxon>Rosales</taxon>
        <taxon>Rhamnaceae</taxon>
        <taxon>Paliureae</taxon>
        <taxon>Ziziphus</taxon>
    </lineage>
</organism>
<gene>
    <name evidence="5" type="primary">LOC107404932</name>
</gene>
<dbReference type="PANTHER" id="PTHR47186:SF57">
    <property type="entry name" value="OS02G0478300 PROTEIN"/>
    <property type="match status" value="1"/>
</dbReference>
<name>A0ABM4AEV1_ZIZJJ</name>
<keyword evidence="1" id="KW-0677">Repeat</keyword>
<evidence type="ECO:0000256" key="1">
    <source>
        <dbReference type="ARBA" id="ARBA00022737"/>
    </source>
</evidence>
<protein>
    <submittedName>
        <fullName evidence="5">Disease resistance protein RPM1</fullName>
    </submittedName>
</protein>
<proteinExistence type="predicted"/>
<dbReference type="Pfam" id="PF23598">
    <property type="entry name" value="LRR_14"/>
    <property type="match status" value="1"/>
</dbReference>
<feature type="domain" description="Disease resistance R13L4/SHOC-2-like LRR" evidence="3">
    <location>
        <begin position="150"/>
        <end position="434"/>
    </location>
</feature>
<dbReference type="InterPro" id="IPR032675">
    <property type="entry name" value="LRR_dom_sf"/>
</dbReference>
<keyword evidence="4" id="KW-1185">Reference proteome</keyword>
<evidence type="ECO:0000259" key="3">
    <source>
        <dbReference type="Pfam" id="PF23598"/>
    </source>
</evidence>
<sequence length="489" mass="56622">MAEGFVEEELGKPLEDVSETYLNILIGRKLIQVSEWEIDRRQRRVRSFTVSSLFHEFLVSISKKRRYLTLPQPNHSASSSEHVRHISVQNVTTTDLKRVTELSKVRTFFMLGQQQQQEGTSISGSSSSSHRFIGKAVFRRTAGDSLENVSENFKLLKVLDMQYTPLKDFPKDIERLVLLRCLNLSHTQVQEVPRSIKKLVFLETLNLKRTRVTNLPKGIYKLRRLHHLLVSYYDVEEQGVELSKRITILSSLQELSLVRVNSETKTMKNIGNLKELRKLRLVGCLRRELGSELCESIQKMKSLSTLDVRVKTENESVYLDYDMEEPPQIQRLYLKGRLDWLPRCISQLQSLVKVGLNGSKLNANVKPVEAFEDLPSLMELEMVKYYTGKELVFRSGKFKSLKILHIEEFDELSEVVVENYAIPKLEKLTICKCKKLKSVPLGIFDRKQPVEFLVYDMNEEFISNLQRGNKAKSYQQDLEPGIGSSQYYY</sequence>
<dbReference type="PANTHER" id="PTHR47186">
    <property type="entry name" value="LEUCINE-RICH REPEAT-CONTAINING PROTEIN 57"/>
    <property type="match status" value="1"/>
</dbReference>
<dbReference type="GeneID" id="107404932"/>
<dbReference type="Gene3D" id="3.80.10.10">
    <property type="entry name" value="Ribonuclease Inhibitor"/>
    <property type="match status" value="1"/>
</dbReference>
<feature type="domain" description="Disease resistance protein winged helix" evidence="2">
    <location>
        <begin position="1"/>
        <end position="57"/>
    </location>
</feature>
<dbReference type="Proteomes" id="UP001652623">
    <property type="component" value="Chromosome 1"/>
</dbReference>